<dbReference type="Pfam" id="PF00892">
    <property type="entry name" value="EamA"/>
    <property type="match status" value="2"/>
</dbReference>
<feature type="domain" description="EamA" evidence="7">
    <location>
        <begin position="161"/>
        <end position="287"/>
    </location>
</feature>
<feature type="domain" description="EamA" evidence="7">
    <location>
        <begin position="15"/>
        <end position="146"/>
    </location>
</feature>
<keyword evidence="4" id="KW-0812">Transmembrane</keyword>
<comment type="similarity">
    <text evidence="2">Belongs to the EamA transporter family.</text>
</comment>
<evidence type="ECO:0000256" key="5">
    <source>
        <dbReference type="ARBA" id="ARBA00022989"/>
    </source>
</evidence>
<dbReference type="GO" id="GO:0005886">
    <property type="term" value="C:plasma membrane"/>
    <property type="evidence" value="ECO:0007669"/>
    <property type="project" value="UniProtKB-SubCell"/>
</dbReference>
<dbReference type="EMBL" id="AP017312">
    <property type="protein sequence ID" value="BAU26025.1"/>
    <property type="molecule type" value="Genomic_DNA"/>
</dbReference>
<keyword evidence="9" id="KW-1185">Reference proteome</keyword>
<evidence type="ECO:0000256" key="4">
    <source>
        <dbReference type="ARBA" id="ARBA00022692"/>
    </source>
</evidence>
<dbReference type="OrthoDB" id="9810818at2"/>
<dbReference type="PANTHER" id="PTHR32322">
    <property type="entry name" value="INNER MEMBRANE TRANSPORTER"/>
    <property type="match status" value="1"/>
</dbReference>
<protein>
    <submittedName>
        <fullName evidence="8">Aromatic amino acid exporter</fullName>
    </submittedName>
</protein>
<evidence type="ECO:0000256" key="1">
    <source>
        <dbReference type="ARBA" id="ARBA00004651"/>
    </source>
</evidence>
<gene>
    <name evidence="8" type="ORF">CB4_00097</name>
</gene>
<dbReference type="SUPFAM" id="SSF103481">
    <property type="entry name" value="Multidrug resistance efflux transporter EmrE"/>
    <property type="match status" value="2"/>
</dbReference>
<evidence type="ECO:0000259" key="7">
    <source>
        <dbReference type="Pfam" id="PF00892"/>
    </source>
</evidence>
<proteinExistence type="inferred from homology"/>
<dbReference type="InterPro" id="IPR000620">
    <property type="entry name" value="EamA_dom"/>
</dbReference>
<dbReference type="InterPro" id="IPR037185">
    <property type="entry name" value="EmrE-like"/>
</dbReference>
<name>A0A0U4WAW2_9BACL</name>
<evidence type="ECO:0000313" key="8">
    <source>
        <dbReference type="EMBL" id="BAU26025.1"/>
    </source>
</evidence>
<reference evidence="8 9" key="1">
    <citation type="submission" date="2015-12" db="EMBL/GenBank/DDBJ databases">
        <title>Genome sequence of Aneurinibacillus soli.</title>
        <authorList>
            <person name="Lee J.S."/>
            <person name="Lee K.C."/>
            <person name="Kim K.K."/>
            <person name="Lee B.W."/>
        </authorList>
    </citation>
    <scope>NUCLEOTIDE SEQUENCE [LARGE SCALE GENOMIC DNA]</scope>
    <source>
        <strain evidence="8 9">CB4</strain>
    </source>
</reference>
<dbReference type="KEGG" id="asoc:CB4_00097"/>
<evidence type="ECO:0000313" key="9">
    <source>
        <dbReference type="Proteomes" id="UP000217696"/>
    </source>
</evidence>
<organism evidence="8 9">
    <name type="scientific">Aneurinibacillus soli</name>
    <dbReference type="NCBI Taxonomy" id="1500254"/>
    <lineage>
        <taxon>Bacteria</taxon>
        <taxon>Bacillati</taxon>
        <taxon>Bacillota</taxon>
        <taxon>Bacilli</taxon>
        <taxon>Bacillales</taxon>
        <taxon>Paenibacillaceae</taxon>
        <taxon>Aneurinibacillus group</taxon>
        <taxon>Aneurinibacillus</taxon>
    </lineage>
</organism>
<evidence type="ECO:0000256" key="3">
    <source>
        <dbReference type="ARBA" id="ARBA00022475"/>
    </source>
</evidence>
<dbReference type="InterPro" id="IPR050638">
    <property type="entry name" value="AA-Vitamin_Transporters"/>
</dbReference>
<comment type="subcellular location">
    <subcellularLocation>
        <location evidence="1">Cell membrane</location>
        <topology evidence="1">Multi-pass membrane protein</topology>
    </subcellularLocation>
</comment>
<evidence type="ECO:0000256" key="2">
    <source>
        <dbReference type="ARBA" id="ARBA00007362"/>
    </source>
</evidence>
<evidence type="ECO:0000256" key="6">
    <source>
        <dbReference type="ARBA" id="ARBA00023136"/>
    </source>
</evidence>
<keyword evidence="5" id="KW-1133">Transmembrane helix</keyword>
<dbReference type="Proteomes" id="UP000217696">
    <property type="component" value="Chromosome"/>
</dbReference>
<keyword evidence="6" id="KW-0472">Membrane</keyword>
<dbReference type="PANTHER" id="PTHR32322:SF18">
    <property type="entry name" value="S-ADENOSYLMETHIONINE_S-ADENOSYLHOMOCYSTEINE TRANSPORTER"/>
    <property type="match status" value="1"/>
</dbReference>
<sequence>MKNQKVDATKNPFILMPILLLMWGSLAATSKLLLKNLDSYQVLFYMYGIAVLVYAVILIVKVKPRELLTWTSKDFVLLILCGVFAFLYDFLYIKALERLPAIEASMLNYLFPIFIVLFAIPINRERLDVYKVISIGLGFAGTVLLITKGKFTNISFTNVEGDLMAIFAAVCWGLFTNLAKKNSKDIVISNIFITFVASILSICSLFTFSQFKVPTIADFSGFLWLSISNIILGFLIYIRALKYSSASLVASFTYFTPCVTVLFIILMVGERLTIVDFIAFLLICISVPIQRIGKVGVMFSRKQI</sequence>
<dbReference type="RefSeq" id="WP_096463110.1">
    <property type="nucleotide sequence ID" value="NZ_AP017312.1"/>
</dbReference>
<accession>A0A0U4WAW2</accession>
<dbReference type="AlphaFoldDB" id="A0A0U4WAW2"/>
<keyword evidence="3" id="KW-1003">Cell membrane</keyword>